<sequence length="345" mass="37544">MNHQHAALPLLDFALTPFAEFMADDMVEDIIMNRPNEVFVRRGATTTRHEVAVDFVDQQGIAILAAAIKGQNVGKATPLLSCDLPGGTRLQAVLPPCVNDGTVALAIRRAKKTSPTLDQLAAGGIFSGVEPLRDGLSRDTEALVALYHEACRATGPDERHHAWTAFLRATMKARMTHVLCGEVGSGKTFFGMGLANEIPLDDRLVTVQDSDEWSALPHRNRTDLFYSKGGQGAANVTPNDLVEASLRLAMRWLLLQELRGAEAFSFLRARRSGHPGLTTCHASSTREVFPTLALMVKQAPAASSVELPDIEASLKSLIDVVVHFHRPEGRFAVSEVWFRYAEAAA</sequence>
<reference evidence="4" key="1">
    <citation type="submission" date="2021-02" db="EMBL/GenBank/DDBJ databases">
        <title>Skermanella TT6 skin isolate.</title>
        <authorList>
            <person name="Lee K."/>
            <person name="Ganzorig M."/>
        </authorList>
    </citation>
    <scope>NUCLEOTIDE SEQUENCE</scope>
    <source>
        <strain evidence="4">TT6</strain>
    </source>
</reference>
<dbReference type="EMBL" id="CP067423">
    <property type="protein sequence ID" value="QQP93843.1"/>
    <property type="molecule type" value="Genomic_DNA"/>
</dbReference>
<evidence type="ECO:0000256" key="1">
    <source>
        <dbReference type="ARBA" id="ARBA00006611"/>
    </source>
</evidence>
<dbReference type="RefSeq" id="WP_201083662.1">
    <property type="nucleotide sequence ID" value="NZ_CP067423.1"/>
</dbReference>
<feature type="domain" description="Bacterial type II secretion system protein E" evidence="3">
    <location>
        <begin position="164"/>
        <end position="313"/>
    </location>
</feature>
<gene>
    <name evidence="4" type="primary">virB11</name>
    <name evidence="4" type="ORF">IGS68_34540</name>
</gene>
<dbReference type="InterPro" id="IPR050921">
    <property type="entry name" value="T4SS_GSP_E_ATPase"/>
</dbReference>
<dbReference type="Pfam" id="PF00437">
    <property type="entry name" value="T2SSE"/>
    <property type="match status" value="1"/>
</dbReference>
<protein>
    <recommendedName>
        <fullName evidence="2">Type IV secretion system protein</fullName>
    </recommendedName>
</protein>
<dbReference type="Gene3D" id="3.30.450.90">
    <property type="match status" value="1"/>
</dbReference>
<keyword evidence="2" id="KW-0547">Nucleotide-binding</keyword>
<organism evidence="4 5">
    <name type="scientific">Skermanella cutis</name>
    <dbReference type="NCBI Taxonomy" id="2775420"/>
    <lineage>
        <taxon>Bacteria</taxon>
        <taxon>Pseudomonadati</taxon>
        <taxon>Pseudomonadota</taxon>
        <taxon>Alphaproteobacteria</taxon>
        <taxon>Rhodospirillales</taxon>
        <taxon>Azospirillaceae</taxon>
        <taxon>Skermanella</taxon>
    </lineage>
</organism>
<comment type="similarity">
    <text evidence="1 2">Belongs to the GSP E family.</text>
</comment>
<dbReference type="SUPFAM" id="SSF52540">
    <property type="entry name" value="P-loop containing nucleoside triphosphate hydrolases"/>
    <property type="match status" value="1"/>
</dbReference>
<evidence type="ECO:0000313" key="4">
    <source>
        <dbReference type="EMBL" id="QQP93843.1"/>
    </source>
</evidence>
<keyword evidence="2" id="KW-0067">ATP-binding</keyword>
<name>A0ABX7BN73_9PROT</name>
<keyword evidence="4" id="KW-0614">Plasmid</keyword>
<dbReference type="Proteomes" id="UP000595197">
    <property type="component" value="Plasmid pTT6-3"/>
</dbReference>
<evidence type="ECO:0000313" key="5">
    <source>
        <dbReference type="Proteomes" id="UP000595197"/>
    </source>
</evidence>
<dbReference type="PANTHER" id="PTHR30486">
    <property type="entry name" value="TWITCHING MOTILITY PROTEIN PILT"/>
    <property type="match status" value="1"/>
</dbReference>
<dbReference type="PANTHER" id="PTHR30486:SF6">
    <property type="entry name" value="TYPE IV PILUS RETRACTATION ATPASE PILT"/>
    <property type="match status" value="1"/>
</dbReference>
<dbReference type="InterPro" id="IPR027417">
    <property type="entry name" value="P-loop_NTPase"/>
</dbReference>
<evidence type="ECO:0000259" key="3">
    <source>
        <dbReference type="Pfam" id="PF00437"/>
    </source>
</evidence>
<dbReference type="InterPro" id="IPR001482">
    <property type="entry name" value="T2SS/T4SS_dom"/>
</dbReference>
<comment type="subcellular location">
    <subcellularLocation>
        <location evidence="2">Cytoplasm</location>
    </subcellularLocation>
</comment>
<keyword evidence="5" id="KW-1185">Reference proteome</keyword>
<dbReference type="InterPro" id="IPR014155">
    <property type="entry name" value="VirB11"/>
</dbReference>
<evidence type="ECO:0000256" key="2">
    <source>
        <dbReference type="RuleBase" id="RU366071"/>
    </source>
</evidence>
<keyword evidence="2" id="KW-0963">Cytoplasm</keyword>
<accession>A0ABX7BN73</accession>
<dbReference type="NCBIfam" id="TIGR02788">
    <property type="entry name" value="VirB11"/>
    <property type="match status" value="1"/>
</dbReference>
<dbReference type="Gene3D" id="3.40.50.300">
    <property type="entry name" value="P-loop containing nucleotide triphosphate hydrolases"/>
    <property type="match status" value="1"/>
</dbReference>
<proteinExistence type="inferred from homology"/>
<comment type="function">
    <text evidence="2">Part of the Type IV secretion system.</text>
</comment>
<geneLocation type="plasmid" evidence="4 5">
    <name>pTT6-3</name>
</geneLocation>
<dbReference type="CDD" id="cd01130">
    <property type="entry name" value="VirB11-like_ATPase"/>
    <property type="match status" value="1"/>
</dbReference>